<evidence type="ECO:0000313" key="3">
    <source>
        <dbReference type="WBParaSite" id="PDA_v2.g11419.t1"/>
    </source>
</evidence>
<evidence type="ECO:0000313" key="2">
    <source>
        <dbReference type="Proteomes" id="UP000887578"/>
    </source>
</evidence>
<accession>A0A914P2G3</accession>
<dbReference type="AlphaFoldDB" id="A0A914P2G3"/>
<evidence type="ECO:0000256" key="1">
    <source>
        <dbReference type="SAM" id="MobiDB-lite"/>
    </source>
</evidence>
<keyword evidence="2" id="KW-1185">Reference proteome</keyword>
<sequence>MIKHGNAPIPDVTSSGESSVLKLSVENRKVVQAACVDGAGKTEKKSKKKLLVKSLYRLANHVYRLAEEVNLLIEEIDDDEEVIALPPPPSSSHPCERLPQPRGPATDTSSMANIAAALDYCTK</sequence>
<reference evidence="3" key="1">
    <citation type="submission" date="2022-11" db="UniProtKB">
        <authorList>
            <consortium name="WormBaseParasite"/>
        </authorList>
    </citation>
    <scope>IDENTIFICATION</scope>
</reference>
<dbReference type="WBParaSite" id="PDA_v2.g11419.t1">
    <property type="protein sequence ID" value="PDA_v2.g11419.t1"/>
    <property type="gene ID" value="PDA_v2.g11419"/>
</dbReference>
<name>A0A914P2G3_9BILA</name>
<organism evidence="2 3">
    <name type="scientific">Panagrolaimus davidi</name>
    <dbReference type="NCBI Taxonomy" id="227884"/>
    <lineage>
        <taxon>Eukaryota</taxon>
        <taxon>Metazoa</taxon>
        <taxon>Ecdysozoa</taxon>
        <taxon>Nematoda</taxon>
        <taxon>Chromadorea</taxon>
        <taxon>Rhabditida</taxon>
        <taxon>Tylenchina</taxon>
        <taxon>Panagrolaimomorpha</taxon>
        <taxon>Panagrolaimoidea</taxon>
        <taxon>Panagrolaimidae</taxon>
        <taxon>Panagrolaimus</taxon>
    </lineage>
</organism>
<feature type="region of interest" description="Disordered" evidence="1">
    <location>
        <begin position="85"/>
        <end position="111"/>
    </location>
</feature>
<protein>
    <submittedName>
        <fullName evidence="3">Uncharacterized protein</fullName>
    </submittedName>
</protein>
<proteinExistence type="predicted"/>
<dbReference type="Proteomes" id="UP000887578">
    <property type="component" value="Unplaced"/>
</dbReference>